<dbReference type="SMART" id="SM00360">
    <property type="entry name" value="RRM"/>
    <property type="match status" value="2"/>
</dbReference>
<organism evidence="5">
    <name type="scientific">Menopon gallinae</name>
    <name type="common">poultry shaft louse</name>
    <dbReference type="NCBI Taxonomy" id="328185"/>
    <lineage>
        <taxon>Eukaryota</taxon>
        <taxon>Metazoa</taxon>
        <taxon>Ecdysozoa</taxon>
        <taxon>Arthropoda</taxon>
        <taxon>Hexapoda</taxon>
        <taxon>Insecta</taxon>
        <taxon>Pterygota</taxon>
        <taxon>Neoptera</taxon>
        <taxon>Paraneoptera</taxon>
        <taxon>Psocodea</taxon>
        <taxon>Troctomorpha</taxon>
        <taxon>Phthiraptera</taxon>
        <taxon>Amblycera</taxon>
        <taxon>Menoponidae</taxon>
        <taxon>Menopon</taxon>
    </lineage>
</organism>
<dbReference type="SUPFAM" id="SSF54928">
    <property type="entry name" value="RNA-binding domain, RBD"/>
    <property type="match status" value="2"/>
</dbReference>
<dbReference type="InterPro" id="IPR035979">
    <property type="entry name" value="RBD_domain_sf"/>
</dbReference>
<protein>
    <recommendedName>
        <fullName evidence="4">RRM domain-containing protein</fullName>
    </recommendedName>
</protein>
<dbReference type="CDD" id="cd12395">
    <property type="entry name" value="RRM2_RBM34"/>
    <property type="match status" value="1"/>
</dbReference>
<dbReference type="PANTHER" id="PTHR15241:SF386">
    <property type="entry name" value="RNA-BINDING REGION RNP-1 DOMAIN-CONTAINING PROTEIN-RELATED"/>
    <property type="match status" value="1"/>
</dbReference>
<proteinExistence type="predicted"/>
<feature type="region of interest" description="Disordered" evidence="3">
    <location>
        <begin position="102"/>
        <end position="138"/>
    </location>
</feature>
<keyword evidence="1 2" id="KW-0694">RNA-binding</keyword>
<accession>A0AAW2HHB0</accession>
<dbReference type="Gene3D" id="3.30.70.330">
    <property type="match status" value="2"/>
</dbReference>
<feature type="domain" description="RRM" evidence="4">
    <location>
        <begin position="255"/>
        <end position="332"/>
    </location>
</feature>
<reference evidence="5" key="1">
    <citation type="journal article" date="2024" name="Gigascience">
        <title>Chromosome-level genome of the poultry shaft louse Menopon gallinae provides insight into the host-switching and adaptive evolution of parasitic lice.</title>
        <authorList>
            <person name="Xu Y."/>
            <person name="Ma L."/>
            <person name="Liu S."/>
            <person name="Liang Y."/>
            <person name="Liu Q."/>
            <person name="He Z."/>
            <person name="Tian L."/>
            <person name="Duan Y."/>
            <person name="Cai W."/>
            <person name="Li H."/>
            <person name="Song F."/>
        </authorList>
    </citation>
    <scope>NUCLEOTIDE SEQUENCE</scope>
    <source>
        <strain evidence="5">Cailab_2023a</strain>
    </source>
</reference>
<name>A0AAW2HHB0_9NEOP</name>
<feature type="domain" description="RRM" evidence="4">
    <location>
        <begin position="153"/>
        <end position="247"/>
    </location>
</feature>
<evidence type="ECO:0000259" key="4">
    <source>
        <dbReference type="PROSITE" id="PS50102"/>
    </source>
</evidence>
<dbReference type="InterPro" id="IPR034221">
    <property type="entry name" value="RBM34_RRM2"/>
</dbReference>
<dbReference type="AlphaFoldDB" id="A0AAW2HHB0"/>
<dbReference type="InterPro" id="IPR000504">
    <property type="entry name" value="RRM_dom"/>
</dbReference>
<comment type="caution">
    <text evidence="5">The sequence shown here is derived from an EMBL/GenBank/DDBJ whole genome shotgun (WGS) entry which is preliminary data.</text>
</comment>
<dbReference type="Pfam" id="PF00076">
    <property type="entry name" value="RRM_1"/>
    <property type="match status" value="2"/>
</dbReference>
<feature type="compositionally biased region" description="Basic and acidic residues" evidence="3">
    <location>
        <begin position="123"/>
        <end position="138"/>
    </location>
</feature>
<sequence>MKKSPKNTSVTKTTVKTPVSKTKVKTPKKLSSESASHKKNVRFDCKAKEKEHVKYIPTPFSSSVKKEGKAKKKVKNIENKKKLSFDEEDETVEVRKTVKRKLEPEETENLPESQQVKKRKKKEVITEKSGENEAENEVKGKDFDIRKLDKKDHTIFVGNIPASYDHKKVQKLFNKFGPVETARIRCVAVANMNMSKKTSAITKKFHESRNSVSAYVVFKLKESVEKAVAQNGMLLDGHHLRIDYAEPQKRQDIKKSVFVGGLPFDIEDDELWETFENCGEIESVRVVRDNAIGMAKGFGYVNFKSPAAVELALKLNNHEIKKRKINVQRCKREKKKKTNMKKKLDHNKMKIKVGDSVPKSAVLKKQHSKVKPTAKPDAGAFQGKMAEKKKKKKSKPTKDTIRKNKIKTALLSNKKKD</sequence>
<feature type="compositionally biased region" description="Low complexity" evidence="3">
    <location>
        <begin position="1"/>
        <end position="21"/>
    </location>
</feature>
<evidence type="ECO:0000256" key="3">
    <source>
        <dbReference type="SAM" id="MobiDB-lite"/>
    </source>
</evidence>
<dbReference type="InterPro" id="IPR012677">
    <property type="entry name" value="Nucleotide-bd_a/b_plait_sf"/>
</dbReference>
<dbReference type="EMBL" id="JARGDH010000004">
    <property type="protein sequence ID" value="KAL0269191.1"/>
    <property type="molecule type" value="Genomic_DNA"/>
</dbReference>
<evidence type="ECO:0000256" key="2">
    <source>
        <dbReference type="PROSITE-ProRule" id="PRU00176"/>
    </source>
</evidence>
<dbReference type="PANTHER" id="PTHR15241">
    <property type="entry name" value="TRANSFORMER-2-RELATED"/>
    <property type="match status" value="1"/>
</dbReference>
<feature type="region of interest" description="Disordered" evidence="3">
    <location>
        <begin position="1"/>
        <end position="41"/>
    </location>
</feature>
<evidence type="ECO:0000313" key="5">
    <source>
        <dbReference type="EMBL" id="KAL0269191.1"/>
    </source>
</evidence>
<dbReference type="GO" id="GO:0003723">
    <property type="term" value="F:RNA binding"/>
    <property type="evidence" value="ECO:0007669"/>
    <property type="project" value="UniProtKB-UniRule"/>
</dbReference>
<dbReference type="CDD" id="cd12394">
    <property type="entry name" value="RRM1_RBM34"/>
    <property type="match status" value="1"/>
</dbReference>
<feature type="compositionally biased region" description="Basic residues" evidence="3">
    <location>
        <begin position="362"/>
        <end position="372"/>
    </location>
</feature>
<gene>
    <name evidence="5" type="ORF">PYX00_007002</name>
</gene>
<feature type="region of interest" description="Disordered" evidence="3">
    <location>
        <begin position="358"/>
        <end position="417"/>
    </location>
</feature>
<dbReference type="PROSITE" id="PS50102">
    <property type="entry name" value="RRM"/>
    <property type="match status" value="2"/>
</dbReference>
<evidence type="ECO:0000256" key="1">
    <source>
        <dbReference type="ARBA" id="ARBA00022884"/>
    </source>
</evidence>